<dbReference type="RefSeq" id="WP_184283169.1">
    <property type="nucleotide sequence ID" value="NZ_BMCO01000002.1"/>
</dbReference>
<organism evidence="2 4">
    <name type="scientific">Jeotgalicoccus coquinae</name>
    <dbReference type="NCBI Taxonomy" id="709509"/>
    <lineage>
        <taxon>Bacteria</taxon>
        <taxon>Bacillati</taxon>
        <taxon>Bacillota</taxon>
        <taxon>Bacilli</taxon>
        <taxon>Bacillales</taxon>
        <taxon>Staphylococcaceae</taxon>
        <taxon>Jeotgalicoccus</taxon>
    </lineage>
</organism>
<reference evidence="2 4" key="1">
    <citation type="submission" date="2020-07" db="EMBL/GenBank/DDBJ databases">
        <authorList>
            <person name="Criscuolo A."/>
        </authorList>
    </citation>
    <scope>NUCLEOTIDE SEQUENCE [LARGE SCALE GENOMIC DNA]</scope>
    <source>
        <strain evidence="2">CIP111751</strain>
    </source>
</reference>
<dbReference type="EMBL" id="JACHFF010000002">
    <property type="protein sequence ID" value="MBB6423476.1"/>
    <property type="molecule type" value="Genomic_DNA"/>
</dbReference>
<sequence length="237" mass="26330">MKRFSVLLPFVLLLTGCSFNGIMSESYDGEKITTDKEAVKAFEEENLLKTDGLESRYAFLNSNTEFTGITGGAEITLEPGEYMTGEEIAPGRYIASTENASAIVVYDEDDIRILETALNSYNTEVVLELEEGFRVEYVTRRGNILLEPLTEQFETKIPAGIHTVGDNIEAGEYTLYTDELPVKRSDSEGEVYMNTEGMSSFYAADPDAELNPESGIQIMLNEGDTIISEHLVILEKD</sequence>
<evidence type="ECO:0008006" key="6">
    <source>
        <dbReference type="Google" id="ProtNLM"/>
    </source>
</evidence>
<accession>A0A6V7R3J5</accession>
<dbReference type="Proteomes" id="UP000534001">
    <property type="component" value="Unassembled WGS sequence"/>
</dbReference>
<reference evidence="3 5" key="2">
    <citation type="submission" date="2020-08" db="EMBL/GenBank/DDBJ databases">
        <title>Genomic Encyclopedia of Type Strains, Phase IV (KMG-IV): sequencing the most valuable type-strain genomes for metagenomic binning, comparative biology and taxonomic classification.</title>
        <authorList>
            <person name="Goeker M."/>
        </authorList>
    </citation>
    <scope>NUCLEOTIDE SEQUENCE [LARGE SCALE GENOMIC DNA]</scope>
    <source>
        <strain evidence="3 5">DSM 22419</strain>
    </source>
</reference>
<dbReference type="Proteomes" id="UP000545588">
    <property type="component" value="Unassembled WGS sequence"/>
</dbReference>
<protein>
    <recommendedName>
        <fullName evidence="6">Lipoprotein</fullName>
    </recommendedName>
</protein>
<comment type="caution">
    <text evidence="2">The sequence shown here is derived from an EMBL/GenBank/DDBJ whole genome shotgun (WGS) entry which is preliminary data.</text>
</comment>
<dbReference type="PROSITE" id="PS51257">
    <property type="entry name" value="PROKAR_LIPOPROTEIN"/>
    <property type="match status" value="1"/>
</dbReference>
<dbReference type="AlphaFoldDB" id="A0A6V7R3J5"/>
<feature type="chain" id="PRO_5038874543" description="Lipoprotein" evidence="1">
    <location>
        <begin position="21"/>
        <end position="237"/>
    </location>
</feature>
<gene>
    <name evidence="3" type="ORF">HNR41_001448</name>
    <name evidence="2" type="ORF">JEOCOQ751_00332</name>
</gene>
<feature type="signal peptide" evidence="1">
    <location>
        <begin position="1"/>
        <end position="20"/>
    </location>
</feature>
<evidence type="ECO:0000313" key="5">
    <source>
        <dbReference type="Proteomes" id="UP000545588"/>
    </source>
</evidence>
<keyword evidence="5" id="KW-1185">Reference proteome</keyword>
<keyword evidence="1" id="KW-0732">Signal</keyword>
<evidence type="ECO:0000313" key="4">
    <source>
        <dbReference type="Proteomes" id="UP000534001"/>
    </source>
</evidence>
<name>A0A6V7R3J5_9STAP</name>
<evidence type="ECO:0000313" key="2">
    <source>
        <dbReference type="EMBL" id="CAD2071644.1"/>
    </source>
</evidence>
<dbReference type="EMBL" id="CAJEWA010000004">
    <property type="protein sequence ID" value="CAD2071644.1"/>
    <property type="molecule type" value="Genomic_DNA"/>
</dbReference>
<evidence type="ECO:0000256" key="1">
    <source>
        <dbReference type="SAM" id="SignalP"/>
    </source>
</evidence>
<evidence type="ECO:0000313" key="3">
    <source>
        <dbReference type="EMBL" id="MBB6423476.1"/>
    </source>
</evidence>
<proteinExistence type="predicted"/>